<keyword evidence="10" id="KW-0234">DNA repair</keyword>
<protein>
    <recommendedName>
        <fullName evidence="13">DNA 3'-5' helicase</fullName>
        <ecNumber evidence="13">5.6.2.4</ecNumber>
    </recommendedName>
</protein>
<keyword evidence="5 15" id="KW-0378">Hydrolase</keyword>
<name>A0A2M8KV55_9BACT</name>
<dbReference type="EC" id="5.6.2.4" evidence="13"/>
<keyword evidence="9" id="KW-0238">DNA-binding</keyword>
<evidence type="ECO:0000256" key="8">
    <source>
        <dbReference type="ARBA" id="ARBA00022840"/>
    </source>
</evidence>
<evidence type="ECO:0000256" key="4">
    <source>
        <dbReference type="ARBA" id="ARBA00022763"/>
    </source>
</evidence>
<evidence type="ECO:0000259" key="16">
    <source>
        <dbReference type="PROSITE" id="PS51198"/>
    </source>
</evidence>
<evidence type="ECO:0000256" key="15">
    <source>
        <dbReference type="PROSITE-ProRule" id="PRU00560"/>
    </source>
</evidence>
<evidence type="ECO:0000259" key="17">
    <source>
        <dbReference type="PROSITE" id="PS51217"/>
    </source>
</evidence>
<keyword evidence="4" id="KW-0227">DNA damage</keyword>
<feature type="domain" description="UvrD-like helicase ATP-binding" evidence="16">
    <location>
        <begin position="1"/>
        <end position="301"/>
    </location>
</feature>
<dbReference type="PANTHER" id="PTHR11070:SF2">
    <property type="entry name" value="ATP-DEPENDENT DNA HELICASE SRS2"/>
    <property type="match status" value="1"/>
</dbReference>
<dbReference type="Gene3D" id="3.40.50.300">
    <property type="entry name" value="P-loop containing nucleotide triphosphate hydrolases"/>
    <property type="match status" value="2"/>
</dbReference>
<dbReference type="SUPFAM" id="SSF52540">
    <property type="entry name" value="P-loop containing nucleoside triphosphate hydrolases"/>
    <property type="match status" value="1"/>
</dbReference>
<dbReference type="Gene3D" id="1.10.486.10">
    <property type="entry name" value="PCRA, domain 4"/>
    <property type="match status" value="1"/>
</dbReference>
<dbReference type="InterPro" id="IPR014017">
    <property type="entry name" value="DNA_helicase_UvrD-like_C"/>
</dbReference>
<dbReference type="InterPro" id="IPR011335">
    <property type="entry name" value="Restrct_endonuc-II-like"/>
</dbReference>
<evidence type="ECO:0000313" key="18">
    <source>
        <dbReference type="EMBL" id="PJE63818.1"/>
    </source>
</evidence>
<evidence type="ECO:0000256" key="14">
    <source>
        <dbReference type="ARBA" id="ARBA00048988"/>
    </source>
</evidence>
<dbReference type="PANTHER" id="PTHR11070">
    <property type="entry name" value="UVRD / RECB / PCRA DNA HELICASE FAMILY MEMBER"/>
    <property type="match status" value="1"/>
</dbReference>
<dbReference type="PROSITE" id="PS51217">
    <property type="entry name" value="UVRD_HELICASE_CTER"/>
    <property type="match status" value="1"/>
</dbReference>
<dbReference type="PROSITE" id="PS51198">
    <property type="entry name" value="UVRD_HELICASE_ATP_BIND"/>
    <property type="match status" value="1"/>
</dbReference>
<evidence type="ECO:0000256" key="9">
    <source>
        <dbReference type="ARBA" id="ARBA00023125"/>
    </source>
</evidence>
<dbReference type="GO" id="GO:0000725">
    <property type="term" value="P:recombinational repair"/>
    <property type="evidence" value="ECO:0007669"/>
    <property type="project" value="TreeGrafter"/>
</dbReference>
<evidence type="ECO:0000256" key="11">
    <source>
        <dbReference type="ARBA" id="ARBA00023235"/>
    </source>
</evidence>
<evidence type="ECO:0000313" key="19">
    <source>
        <dbReference type="Proteomes" id="UP000231569"/>
    </source>
</evidence>
<keyword evidence="2" id="KW-0540">Nuclease</keyword>
<dbReference type="InterPro" id="IPR014016">
    <property type="entry name" value="UvrD-like_ATP-bd"/>
</dbReference>
<dbReference type="AlphaFoldDB" id="A0A2M8KV55"/>
<dbReference type="CDD" id="cd17932">
    <property type="entry name" value="DEXQc_UvrD"/>
    <property type="match status" value="1"/>
</dbReference>
<accession>A0A2M8KV55</accession>
<dbReference type="GO" id="GO:0005524">
    <property type="term" value="F:ATP binding"/>
    <property type="evidence" value="ECO:0007669"/>
    <property type="project" value="UniProtKB-UniRule"/>
</dbReference>
<reference evidence="19" key="1">
    <citation type="submission" date="2017-09" db="EMBL/GenBank/DDBJ databases">
        <title>Depth-based differentiation of microbial function through sediment-hosted aquifers and enrichment of novel symbionts in the deep terrestrial subsurface.</title>
        <authorList>
            <person name="Probst A.J."/>
            <person name="Ladd B."/>
            <person name="Jarett J.K."/>
            <person name="Geller-Mcgrath D.E."/>
            <person name="Sieber C.M.K."/>
            <person name="Emerson J.B."/>
            <person name="Anantharaman K."/>
            <person name="Thomas B.C."/>
            <person name="Malmstrom R."/>
            <person name="Stieglmeier M."/>
            <person name="Klingl A."/>
            <person name="Woyke T."/>
            <person name="Ryan C.M."/>
            <person name="Banfield J.F."/>
        </authorList>
    </citation>
    <scope>NUCLEOTIDE SEQUENCE [LARGE SCALE GENOMIC DNA]</scope>
</reference>
<dbReference type="InterPro" id="IPR000212">
    <property type="entry name" value="DNA_helicase_UvrD/REP"/>
</dbReference>
<comment type="similarity">
    <text evidence="1">Belongs to the helicase family. UvrD subfamily.</text>
</comment>
<evidence type="ECO:0000256" key="1">
    <source>
        <dbReference type="ARBA" id="ARBA00009922"/>
    </source>
</evidence>
<sequence length="989" mass="112835">MKPNKEQLAAIAYHKGPSLIIAGAGTGKTFVITNKIVSLINKKKVSPQHIVALTFTEKAAYEMEQRVDELLPYGFYQLWIMTFHAFAESLLQEYGIHIGIAPSFRIITDVDVVALFRARLGTMKLTYFHSTGNPHGFISSALTHFSRLRDEGISVAQYKEYVAGRLTPDNEEAKQEAQVASELAYMYGEYEILKREKNVLDFSDLTYYLVELLRNKPAILKQVRERFRYGFVDEFQDTNIIQYELMKLLFPPSSNPKLTVIGDDNQSIYKFRGASISNILNFQHDYRRAKRFVLNHNYRSYQPILDASYAMIQHNNPDTLEATLGISKKLISTRTDPQHATEAEVLYAPHGQAEAEKVVDIIKHLVADKGYAYGDMALLVRAHDHAKLFMQAFEQARIPFQTVGPGLLYYRNEIRDLIALLRFLENPLDSISLYRILSMDVMAFSHKDTLYLMNFAKKTGRSLFEAMDASRALSQGEISPELENMKRYAPLFDSAAKANVLKAQALLLALLEDSRTHSVTQVVYDFLDKSGYLKLLTNINSTEDQRRLDNITRFYKQLKALESEGIEPTVRDAITHIDLSLELGDSPTAGGTSESGAENAVTIATIHGAKGLEFPVVFLANMVSDRFPSRNRKETLPIPEALIRETLPTGDAHMQEERRLCYVGMTRAKDRLYMSFAHYYGSGKRKKKPSPFIAEALGEKTLQKYLSKLKETESQLSIFDMGVTPGERNEMVVDDVKKYGIVRYSYSQIDTYTTCPLQYRYRYMLRIPEPDAPALSFGSSVHRALELFYQQVRDEGTGTKEELLRSFEQSFIPVGYSSRDERLKAKEHGKEILSRYYDTFHAEHGEQVVLERMFSLTLAAANEGKRYVISGKIDRIDKKGEMYEVIDYKTGKMPTESKLRKSLQLGLYTLAVMDKQFLDVVQNRIVLTYYYLDANKKFSIEASKRDLNEVMEEVVHTLATLETGNFHPQKGVHCDWCSFKPICPAWEIP</sequence>
<keyword evidence="3 15" id="KW-0547">Nucleotide-binding</keyword>
<dbReference type="SUPFAM" id="SSF52980">
    <property type="entry name" value="Restriction endonuclease-like"/>
    <property type="match status" value="1"/>
</dbReference>
<comment type="caution">
    <text evidence="18">The sequence shown here is derived from an EMBL/GenBank/DDBJ whole genome shotgun (WGS) entry which is preliminary data.</text>
</comment>
<keyword evidence="11" id="KW-0413">Isomerase</keyword>
<dbReference type="Pfam" id="PF12705">
    <property type="entry name" value="PDDEXK_1"/>
    <property type="match status" value="1"/>
</dbReference>
<evidence type="ECO:0000256" key="12">
    <source>
        <dbReference type="ARBA" id="ARBA00034617"/>
    </source>
</evidence>
<dbReference type="Pfam" id="PF13361">
    <property type="entry name" value="UvrD_C"/>
    <property type="match status" value="1"/>
</dbReference>
<dbReference type="Proteomes" id="UP000231569">
    <property type="component" value="Unassembled WGS sequence"/>
</dbReference>
<comment type="catalytic activity">
    <reaction evidence="12">
        <text>Couples ATP hydrolysis with the unwinding of duplex DNA by translocating in the 3'-5' direction.</text>
        <dbReference type="EC" id="5.6.2.4"/>
    </reaction>
</comment>
<dbReference type="EMBL" id="PFEE01000026">
    <property type="protein sequence ID" value="PJE63818.1"/>
    <property type="molecule type" value="Genomic_DNA"/>
</dbReference>
<organism evidence="18 19">
    <name type="scientific">Candidatus Roizmanbacteria bacterium CG10_big_fil_rev_8_21_14_0_10_45_7</name>
    <dbReference type="NCBI Taxonomy" id="1974854"/>
    <lineage>
        <taxon>Bacteria</taxon>
        <taxon>Candidatus Roizmaniibacteriota</taxon>
    </lineage>
</organism>
<feature type="binding site" evidence="15">
    <location>
        <begin position="22"/>
        <end position="29"/>
    </location>
    <ligand>
        <name>ATP</name>
        <dbReference type="ChEBI" id="CHEBI:30616"/>
    </ligand>
</feature>
<dbReference type="Gene3D" id="3.90.320.10">
    <property type="match status" value="1"/>
</dbReference>
<evidence type="ECO:0000256" key="10">
    <source>
        <dbReference type="ARBA" id="ARBA00023204"/>
    </source>
</evidence>
<evidence type="ECO:0000256" key="6">
    <source>
        <dbReference type="ARBA" id="ARBA00022806"/>
    </source>
</evidence>
<evidence type="ECO:0000256" key="2">
    <source>
        <dbReference type="ARBA" id="ARBA00022722"/>
    </source>
</evidence>
<comment type="catalytic activity">
    <reaction evidence="14">
        <text>ATP + H2O = ADP + phosphate + H(+)</text>
        <dbReference type="Rhea" id="RHEA:13065"/>
        <dbReference type="ChEBI" id="CHEBI:15377"/>
        <dbReference type="ChEBI" id="CHEBI:15378"/>
        <dbReference type="ChEBI" id="CHEBI:30616"/>
        <dbReference type="ChEBI" id="CHEBI:43474"/>
        <dbReference type="ChEBI" id="CHEBI:456216"/>
        <dbReference type="EC" id="5.6.2.4"/>
    </reaction>
</comment>
<evidence type="ECO:0000256" key="7">
    <source>
        <dbReference type="ARBA" id="ARBA00022839"/>
    </source>
</evidence>
<evidence type="ECO:0000256" key="13">
    <source>
        <dbReference type="ARBA" id="ARBA00034808"/>
    </source>
</evidence>
<dbReference type="GO" id="GO:0003677">
    <property type="term" value="F:DNA binding"/>
    <property type="evidence" value="ECO:0007669"/>
    <property type="project" value="UniProtKB-KW"/>
</dbReference>
<evidence type="ECO:0000256" key="3">
    <source>
        <dbReference type="ARBA" id="ARBA00022741"/>
    </source>
</evidence>
<dbReference type="InterPro" id="IPR013986">
    <property type="entry name" value="DExx_box_DNA_helicase_dom_sf"/>
</dbReference>
<dbReference type="InterPro" id="IPR027417">
    <property type="entry name" value="P-loop_NTPase"/>
</dbReference>
<keyword evidence="8 15" id="KW-0067">ATP-binding</keyword>
<dbReference type="GO" id="GO:0004527">
    <property type="term" value="F:exonuclease activity"/>
    <property type="evidence" value="ECO:0007669"/>
    <property type="project" value="UniProtKB-KW"/>
</dbReference>
<dbReference type="Gene3D" id="1.10.10.160">
    <property type="match status" value="1"/>
</dbReference>
<feature type="domain" description="UvrD-like helicase C-terminal" evidence="17">
    <location>
        <begin position="302"/>
        <end position="611"/>
    </location>
</feature>
<keyword evidence="6 15" id="KW-0347">Helicase</keyword>
<proteinExistence type="inferred from homology"/>
<dbReference type="InterPro" id="IPR011604">
    <property type="entry name" value="PDDEXK-like_dom_sf"/>
</dbReference>
<keyword evidence="7" id="KW-0269">Exonuclease</keyword>
<gene>
    <name evidence="18" type="ORF">COU89_01245</name>
</gene>
<dbReference type="GO" id="GO:0043138">
    <property type="term" value="F:3'-5' DNA helicase activity"/>
    <property type="evidence" value="ECO:0007669"/>
    <property type="project" value="UniProtKB-EC"/>
</dbReference>
<dbReference type="InterPro" id="IPR038726">
    <property type="entry name" value="PDDEXK_AddAB-type"/>
</dbReference>
<dbReference type="Pfam" id="PF00580">
    <property type="entry name" value="UvrD-helicase"/>
    <property type="match status" value="1"/>
</dbReference>
<evidence type="ECO:0000256" key="5">
    <source>
        <dbReference type="ARBA" id="ARBA00022801"/>
    </source>
</evidence>